<dbReference type="SUPFAM" id="SSF50814">
    <property type="entry name" value="Lipocalins"/>
    <property type="match status" value="1"/>
</dbReference>
<evidence type="ECO:0000256" key="5">
    <source>
        <dbReference type="SAM" id="SignalP"/>
    </source>
</evidence>
<sequence length="195" mass="22262">MKTIVAVTFFGILTYAFADTLKYGGSSCQQVTGMVGFDAAKFFSSSWSLSHSTRSKRVTVSTICRDYKLSTKSDGTLQATYGYYENSGKKNHYDIHCNGTKNATRPDQYDFDCYLTNERGEKTHTHIQPFFIATDYEKYCLLYRCVQSEAQFEDNVFILYRQTIPSDDEVTTLLKPYGLTLDDFISRKDATCINK</sequence>
<keyword evidence="3 5" id="KW-0732">Signal</keyword>
<dbReference type="CDD" id="cd19423">
    <property type="entry name" value="lipocalin_LTBP1-like"/>
    <property type="match status" value="1"/>
</dbReference>
<protein>
    <submittedName>
        <fullName evidence="6">Putative triabin</fullName>
    </submittedName>
</protein>
<name>A0A224XL15_9HEMI</name>
<dbReference type="AlphaFoldDB" id="A0A224XL15"/>
<evidence type="ECO:0000256" key="1">
    <source>
        <dbReference type="ARBA" id="ARBA00004613"/>
    </source>
</evidence>
<feature type="signal peptide" evidence="5">
    <location>
        <begin position="1"/>
        <end position="18"/>
    </location>
</feature>
<dbReference type="Gene3D" id="2.40.128.20">
    <property type="match status" value="1"/>
</dbReference>
<comment type="similarity">
    <text evidence="4">Belongs to the calycin superfamily. Triabin family.</text>
</comment>
<evidence type="ECO:0000313" key="6">
    <source>
        <dbReference type="EMBL" id="JAW13176.1"/>
    </source>
</evidence>
<dbReference type="GO" id="GO:0005576">
    <property type="term" value="C:extracellular region"/>
    <property type="evidence" value="ECO:0007669"/>
    <property type="project" value="UniProtKB-SubCell"/>
</dbReference>
<proteinExistence type="inferred from homology"/>
<dbReference type="GO" id="GO:0030682">
    <property type="term" value="P:symbiont-mediated perturbation of host defenses"/>
    <property type="evidence" value="ECO:0007669"/>
    <property type="project" value="InterPro"/>
</dbReference>
<reference evidence="6" key="1">
    <citation type="journal article" date="2018" name="PLoS Negl. Trop. Dis.">
        <title>An insight into the salivary gland and fat body transcriptome of Panstrongylus lignarius (Hemiptera: Heteroptera), the main vector of Chagas disease in Peru.</title>
        <authorList>
            <person name="Nevoa J.C."/>
            <person name="Mendes M.T."/>
            <person name="da Silva M.V."/>
            <person name="Soares S.C."/>
            <person name="Oliveira C.J.F."/>
            <person name="Ribeiro J.M.C."/>
        </authorList>
    </citation>
    <scope>NUCLEOTIDE SEQUENCE</scope>
</reference>
<feature type="chain" id="PRO_5013279499" evidence="5">
    <location>
        <begin position="19"/>
        <end position="195"/>
    </location>
</feature>
<evidence type="ECO:0000256" key="3">
    <source>
        <dbReference type="ARBA" id="ARBA00022729"/>
    </source>
</evidence>
<keyword evidence="2" id="KW-0964">Secreted</keyword>
<dbReference type="InterPro" id="IPR012674">
    <property type="entry name" value="Calycin"/>
</dbReference>
<dbReference type="InterPro" id="IPR005657">
    <property type="entry name" value="Triabi/Procalin"/>
</dbReference>
<dbReference type="EMBL" id="GFTR01003250">
    <property type="protein sequence ID" value="JAW13176.1"/>
    <property type="molecule type" value="Transcribed_RNA"/>
</dbReference>
<organism evidence="6">
    <name type="scientific">Panstrongylus lignarius</name>
    <dbReference type="NCBI Taxonomy" id="156445"/>
    <lineage>
        <taxon>Eukaryota</taxon>
        <taxon>Metazoa</taxon>
        <taxon>Ecdysozoa</taxon>
        <taxon>Arthropoda</taxon>
        <taxon>Hexapoda</taxon>
        <taxon>Insecta</taxon>
        <taxon>Pterygota</taxon>
        <taxon>Neoptera</taxon>
        <taxon>Paraneoptera</taxon>
        <taxon>Hemiptera</taxon>
        <taxon>Heteroptera</taxon>
        <taxon>Panheteroptera</taxon>
        <taxon>Cimicomorpha</taxon>
        <taxon>Reduviidae</taxon>
        <taxon>Triatominae</taxon>
        <taxon>Panstrongylus</taxon>
    </lineage>
</organism>
<comment type="subcellular location">
    <subcellularLocation>
        <location evidence="1">Secreted</location>
    </subcellularLocation>
</comment>
<evidence type="ECO:0000256" key="4">
    <source>
        <dbReference type="ARBA" id="ARBA00034121"/>
    </source>
</evidence>
<evidence type="ECO:0000256" key="2">
    <source>
        <dbReference type="ARBA" id="ARBA00022525"/>
    </source>
</evidence>
<accession>A0A224XL15</accession>
<dbReference type="Pfam" id="PF03973">
    <property type="entry name" value="Triabin"/>
    <property type="match status" value="1"/>
</dbReference>